<dbReference type="PANTHER" id="PTHR13593:SF113">
    <property type="entry name" value="SI:DKEY-266F7.9"/>
    <property type="match status" value="1"/>
</dbReference>
<dbReference type="AlphaFoldDB" id="A0A8J2EAQ6"/>
<dbReference type="Gene3D" id="3.20.20.190">
    <property type="entry name" value="Phosphatidylinositol (PI) phosphodiesterase"/>
    <property type="match status" value="1"/>
</dbReference>
<dbReference type="GO" id="GO:0008081">
    <property type="term" value="F:phosphoric diester hydrolase activity"/>
    <property type="evidence" value="ECO:0007669"/>
    <property type="project" value="InterPro"/>
</dbReference>
<dbReference type="EMBL" id="CAJNRD030001116">
    <property type="protein sequence ID" value="CAG5075329.1"/>
    <property type="molecule type" value="Genomic_DNA"/>
</dbReference>
<reference evidence="1" key="1">
    <citation type="submission" date="2021-04" db="EMBL/GenBank/DDBJ databases">
        <authorList>
            <person name="Chebbi M.A.C M."/>
        </authorList>
    </citation>
    <scope>NUCLEOTIDE SEQUENCE</scope>
</reference>
<name>A0A8J2EAQ6_COTCN</name>
<keyword evidence="2" id="KW-1185">Reference proteome</keyword>
<dbReference type="InterPro" id="IPR051057">
    <property type="entry name" value="PI-PLC_domain"/>
</dbReference>
<comment type="caution">
    <text evidence="1">The sequence shown here is derived from an EMBL/GenBank/DDBJ whole genome shotgun (WGS) entry which is preliminary data.</text>
</comment>
<sequence length="312" mass="35972">MNFLDFSEACGHYFCKTYTYKPCIERYKFLSRLPNSQKLNTLVLIGTNSSLFYDESAKELQIQDLTIVQQLKYGVRVLDIGLRLLPNMLDTHSDSRLASGYFFDLLIATNDFLDLNPGELIIMLVRHIEIEPPKKDVTRSGCKILDFYIRHVEGGSRLVKNWRLNDTIGQHRGRILIGRLDYLFKGCVVDLSDKCKPATSTQLVDRQHDSSIDRKWNLISKIILDSFLNKHECLINDLSYYDGKNTRRAIAKDAGLYHHFSCDRPINDLVANEFLCPNEGLNIVVSDYMTQELGDKVNDCNFLNSSWRIGWE</sequence>
<accession>A0A8J2EAQ6</accession>
<dbReference type="PANTHER" id="PTHR13593">
    <property type="match status" value="1"/>
</dbReference>
<organism evidence="1 2">
    <name type="scientific">Cotesia congregata</name>
    <name type="common">Parasitoid wasp</name>
    <name type="synonym">Apanteles congregatus</name>
    <dbReference type="NCBI Taxonomy" id="51543"/>
    <lineage>
        <taxon>Eukaryota</taxon>
        <taxon>Metazoa</taxon>
        <taxon>Ecdysozoa</taxon>
        <taxon>Arthropoda</taxon>
        <taxon>Hexapoda</taxon>
        <taxon>Insecta</taxon>
        <taxon>Pterygota</taxon>
        <taxon>Neoptera</taxon>
        <taxon>Endopterygota</taxon>
        <taxon>Hymenoptera</taxon>
        <taxon>Apocrita</taxon>
        <taxon>Ichneumonoidea</taxon>
        <taxon>Braconidae</taxon>
        <taxon>Microgastrinae</taxon>
        <taxon>Cotesia</taxon>
    </lineage>
</organism>
<evidence type="ECO:0000313" key="2">
    <source>
        <dbReference type="Proteomes" id="UP000786811"/>
    </source>
</evidence>
<dbReference type="OrthoDB" id="7697653at2759"/>
<dbReference type="GO" id="GO:0006629">
    <property type="term" value="P:lipid metabolic process"/>
    <property type="evidence" value="ECO:0007669"/>
    <property type="project" value="InterPro"/>
</dbReference>
<gene>
    <name evidence="1" type="ORF">HICCMSTLAB_LOCUS1483</name>
</gene>
<proteinExistence type="predicted"/>
<evidence type="ECO:0000313" key="1">
    <source>
        <dbReference type="EMBL" id="CAG5075329.1"/>
    </source>
</evidence>
<dbReference type="Proteomes" id="UP000786811">
    <property type="component" value="Unassembled WGS sequence"/>
</dbReference>
<protein>
    <submittedName>
        <fullName evidence="1">Uncharacterized protein</fullName>
    </submittedName>
</protein>
<dbReference type="InterPro" id="IPR017946">
    <property type="entry name" value="PLC-like_Pdiesterase_TIM-brl"/>
</dbReference>
<dbReference type="SUPFAM" id="SSF51695">
    <property type="entry name" value="PLC-like phosphodiesterases"/>
    <property type="match status" value="1"/>
</dbReference>